<sequence>MTHWDPYLKNGVDMQLQTAFEERNWPVVARLAERRARTLNDQYYEVLKICAQSQLDDPQQKYAAVEAVEQYIKDGTVIKDRYALHLLEYATWNLTADTDYFERMLGPLRVRAVKAAPKDRTSAMFCLEECILRWDLNSAQQMSPQAPPEKKKLYGTLALKQIERAAQLTEQTHGEKLDAVAKVTTRSIQTEDEIYLLHDIVEKHGTPADLEKLMTSSIFSPLAQLRLGRKGLLLRVASRLQKEKKWEELYNIFKDCMKQKDENGEPSLLVYDVAMWKFLITAAQHRMAVDPDVRKTVKDIIDDAVKSKFIRGIYQTNLRMAQVSCAFNLSADDGNDLVDGKVTSNRMRVLLDTIRDAGHLPSCFNDIKEFLEQLDPPAMAYAAYDYVPSLVPEAKHDAYAVMMRLLSLKMAYFISSCPSIYTPIARAEPKFKCAVCDAEISSPSCNECLQKIQAKALELHSEIRSNPQSSLLRQAETLSSCALVMAFCSIRLSALERKSVYSAPAPGNTRHILRALLILEQQAASSPKDSVVCLYLAQLHSLFASGRRARQHWDTLGVKRAIVDSMAPHFFDRASHLAPALLLASEDKGRELTFSIQSAYGSLMMPMPKKLIEAFESASYMSILSMPPYIANLRHGCTRALTLAEEARSGRLIGSQLRTFHHDLRHKIITDELELPVAADYGIFPAWDCSSAPQTYTLYRPGPPLSACRVRLSVLTEAFHHAMTFKPDVNYKGLPVATGADQTYLIETLTRIHNSMNKFLPSARDVCTPSEMIYFEVVSLVSLIIPLCTGPERSKGLLKVLEPLAEAAEAGLATLNDTLPTLDSADVSSLVAGFRSLNQLILLKDTATALCIASKWILSFSERKTERDASGRNLFSQAVLARVKQMLLKGDESLKEAKAWMLKLHCEVAAKPGFNKRFQQWVFEDAEELKTFVGDEATNRLLDSVKHNLEAWQQTKWD</sequence>
<dbReference type="Pfam" id="PF09797">
    <property type="entry name" value="NatB_MDM20"/>
    <property type="match status" value="1"/>
</dbReference>
<dbReference type="OrthoDB" id="1874341at2759"/>
<gene>
    <name evidence="1" type="ORF">B0I35DRAFT_356573</name>
</gene>
<organism evidence="1 2">
    <name type="scientific">Stachybotrys elegans</name>
    <dbReference type="NCBI Taxonomy" id="80388"/>
    <lineage>
        <taxon>Eukaryota</taxon>
        <taxon>Fungi</taxon>
        <taxon>Dikarya</taxon>
        <taxon>Ascomycota</taxon>
        <taxon>Pezizomycotina</taxon>
        <taxon>Sordariomycetes</taxon>
        <taxon>Hypocreomycetidae</taxon>
        <taxon>Hypocreales</taxon>
        <taxon>Stachybotryaceae</taxon>
        <taxon>Stachybotrys</taxon>
    </lineage>
</organism>
<dbReference type="EMBL" id="JAGPNK010000010">
    <property type="protein sequence ID" value="KAH7312675.1"/>
    <property type="molecule type" value="Genomic_DNA"/>
</dbReference>
<evidence type="ECO:0000313" key="1">
    <source>
        <dbReference type="EMBL" id="KAH7312675.1"/>
    </source>
</evidence>
<reference evidence="1" key="1">
    <citation type="journal article" date="2021" name="Nat. Commun.">
        <title>Genetic determinants of endophytism in the Arabidopsis root mycobiome.</title>
        <authorList>
            <person name="Mesny F."/>
            <person name="Miyauchi S."/>
            <person name="Thiergart T."/>
            <person name="Pickel B."/>
            <person name="Atanasova L."/>
            <person name="Karlsson M."/>
            <person name="Huettel B."/>
            <person name="Barry K.W."/>
            <person name="Haridas S."/>
            <person name="Chen C."/>
            <person name="Bauer D."/>
            <person name="Andreopoulos W."/>
            <person name="Pangilinan J."/>
            <person name="LaButti K."/>
            <person name="Riley R."/>
            <person name="Lipzen A."/>
            <person name="Clum A."/>
            <person name="Drula E."/>
            <person name="Henrissat B."/>
            <person name="Kohler A."/>
            <person name="Grigoriev I.V."/>
            <person name="Martin F.M."/>
            <person name="Hacquard S."/>
        </authorList>
    </citation>
    <scope>NUCLEOTIDE SEQUENCE</scope>
    <source>
        <strain evidence="1">MPI-CAGE-CH-0235</strain>
    </source>
</reference>
<protein>
    <submittedName>
        <fullName evidence="1">N-acetyltransferase B complex non catalytic subunit-domain-containing protein</fullName>
    </submittedName>
</protein>
<accession>A0A8K0WNN2</accession>
<dbReference type="InterPro" id="IPR019183">
    <property type="entry name" value="NAA25_NatB_aux_su"/>
</dbReference>
<proteinExistence type="predicted"/>
<keyword evidence="2" id="KW-1185">Reference proteome</keyword>
<dbReference type="Proteomes" id="UP000813444">
    <property type="component" value="Unassembled WGS sequence"/>
</dbReference>
<name>A0A8K0WNN2_9HYPO</name>
<dbReference type="AlphaFoldDB" id="A0A8K0WNN2"/>
<evidence type="ECO:0000313" key="2">
    <source>
        <dbReference type="Proteomes" id="UP000813444"/>
    </source>
</evidence>
<comment type="caution">
    <text evidence="1">The sequence shown here is derived from an EMBL/GenBank/DDBJ whole genome shotgun (WGS) entry which is preliminary data.</text>
</comment>